<evidence type="ECO:0000313" key="2">
    <source>
        <dbReference type="EMBL" id="CAE6778478.1"/>
    </source>
</evidence>
<dbReference type="Gene3D" id="2.40.10.220">
    <property type="entry name" value="predicted glycosyltransferase like domains"/>
    <property type="match status" value="1"/>
</dbReference>
<name>A0ABN7M1J8_9BACT</name>
<organism evidence="2 3">
    <name type="scientific">Nitrospira defluvii</name>
    <dbReference type="NCBI Taxonomy" id="330214"/>
    <lineage>
        <taxon>Bacteria</taxon>
        <taxon>Pseudomonadati</taxon>
        <taxon>Nitrospirota</taxon>
        <taxon>Nitrospiria</taxon>
        <taxon>Nitrospirales</taxon>
        <taxon>Nitrospiraceae</taxon>
        <taxon>Nitrospira</taxon>
    </lineage>
</organism>
<evidence type="ECO:0000313" key="3">
    <source>
        <dbReference type="Proteomes" id="UP000675880"/>
    </source>
</evidence>
<feature type="domain" description="PilZ" evidence="1">
    <location>
        <begin position="6"/>
        <end position="99"/>
    </location>
</feature>
<evidence type="ECO:0000259" key="1">
    <source>
        <dbReference type="Pfam" id="PF07238"/>
    </source>
</evidence>
<protein>
    <submittedName>
        <fullName evidence="2">PilZ domain-containing protein</fullName>
    </submittedName>
</protein>
<sequence length="110" mass="12537">MPFSIRPYRRFPAQSSVTYNAGSFQGQGTVWNLSLSGLRLSGDLPMRPGETLSLTVTLPNEQRIEIPEAVVRWSRGEEFAAETRLIEPHTQARLEHYVKRLVQEPGKRFP</sequence>
<dbReference type="EMBL" id="CAJNBJ010000017">
    <property type="protein sequence ID" value="CAE6778478.1"/>
    <property type="molecule type" value="Genomic_DNA"/>
</dbReference>
<dbReference type="RefSeq" id="WP_213043432.1">
    <property type="nucleotide sequence ID" value="NZ_CAJNBJ010000017.1"/>
</dbReference>
<dbReference type="InterPro" id="IPR009875">
    <property type="entry name" value="PilZ_domain"/>
</dbReference>
<accession>A0ABN7M1J8</accession>
<gene>
    <name evidence="2" type="ORF">NSPZN2_40636</name>
</gene>
<proteinExistence type="predicted"/>
<keyword evidence="3" id="KW-1185">Reference proteome</keyword>
<reference evidence="2 3" key="1">
    <citation type="submission" date="2021-02" db="EMBL/GenBank/DDBJ databases">
        <authorList>
            <person name="Han P."/>
        </authorList>
    </citation>
    <scope>NUCLEOTIDE SEQUENCE [LARGE SCALE GENOMIC DNA]</scope>
    <source>
        <strain evidence="2">Candidatus Nitrospira sp. ZN2</strain>
    </source>
</reference>
<dbReference type="SUPFAM" id="SSF141371">
    <property type="entry name" value="PilZ domain-like"/>
    <property type="match status" value="1"/>
</dbReference>
<dbReference type="Proteomes" id="UP000675880">
    <property type="component" value="Unassembled WGS sequence"/>
</dbReference>
<dbReference type="Pfam" id="PF07238">
    <property type="entry name" value="PilZ"/>
    <property type="match status" value="1"/>
</dbReference>
<comment type="caution">
    <text evidence="2">The sequence shown here is derived from an EMBL/GenBank/DDBJ whole genome shotgun (WGS) entry which is preliminary data.</text>
</comment>